<gene>
    <name evidence="1" type="ORF">MiYa_04473</name>
</gene>
<dbReference type="AlphaFoldDB" id="A0A5A5RD02"/>
<proteinExistence type="predicted"/>
<evidence type="ECO:0008006" key="3">
    <source>
        <dbReference type="Google" id="ProtNLM"/>
    </source>
</evidence>
<organism evidence="1 2">
    <name type="scientific">Microcystis aeruginosa NIES-2519</name>
    <dbReference type="NCBI Taxonomy" id="2303981"/>
    <lineage>
        <taxon>Bacteria</taxon>
        <taxon>Bacillati</taxon>
        <taxon>Cyanobacteriota</taxon>
        <taxon>Cyanophyceae</taxon>
        <taxon>Oscillatoriophycideae</taxon>
        <taxon>Chroococcales</taxon>
        <taxon>Microcystaceae</taxon>
        <taxon>Microcystis</taxon>
    </lineage>
</organism>
<dbReference type="NCBIfam" id="TIGR04534">
    <property type="entry name" value="ELWxxDGT_rpt"/>
    <property type="match status" value="1"/>
</dbReference>
<sequence>MSTPFLVKDILPGAYSSGPGRLTALSNTLFFSANDGVKGTELWRSDGTAAGTVLVGDIAPPGFSGSSPRYLTAVGSTLFFTANESLAYGTELWKSGSISLMQ</sequence>
<protein>
    <recommendedName>
        <fullName evidence="3">Hyalin</fullName>
    </recommendedName>
</protein>
<evidence type="ECO:0000313" key="1">
    <source>
        <dbReference type="EMBL" id="GCA72918.1"/>
    </source>
</evidence>
<name>A0A5A5RD02_MICAE</name>
<evidence type="ECO:0000313" key="2">
    <source>
        <dbReference type="Proteomes" id="UP000323569"/>
    </source>
</evidence>
<reference evidence="1 2" key="1">
    <citation type="submission" date="2018-09" db="EMBL/GenBank/DDBJ databases">
        <title>Evolutionary history of phycoerythrin pigmentation in the water bloom-forming cyanobacterium Microcystis aeruginosa.</title>
        <authorList>
            <person name="Tanabe Y."/>
            <person name="Tanabe Y."/>
            <person name="Yamaguchi H."/>
        </authorList>
    </citation>
    <scope>NUCLEOTIDE SEQUENCE [LARGE SCALE GENOMIC DNA]</scope>
    <source>
        <strain evidence="1 2">NIES-2519</strain>
    </source>
</reference>
<accession>A0A5A5RD02</accession>
<dbReference type="InterPro" id="IPR030916">
    <property type="entry name" value="ELWxxDGT_rpt"/>
</dbReference>
<dbReference type="Proteomes" id="UP000323569">
    <property type="component" value="Unassembled WGS sequence"/>
</dbReference>
<dbReference type="EMBL" id="BHVO01000149">
    <property type="protein sequence ID" value="GCA72918.1"/>
    <property type="molecule type" value="Genomic_DNA"/>
</dbReference>
<comment type="caution">
    <text evidence="1">The sequence shown here is derived from an EMBL/GenBank/DDBJ whole genome shotgun (WGS) entry which is preliminary data.</text>
</comment>